<dbReference type="CDD" id="cd11446">
    <property type="entry name" value="bHLH_AtILR3_like"/>
    <property type="match status" value="1"/>
</dbReference>
<evidence type="ECO:0000313" key="7">
    <source>
        <dbReference type="EMBL" id="URE41910.1"/>
    </source>
</evidence>
<dbReference type="PANTHER" id="PTHR46133:SF28">
    <property type="entry name" value="BHLH TRANSCRIPTION FACTOR"/>
    <property type="match status" value="1"/>
</dbReference>
<reference evidence="7" key="1">
    <citation type="submission" date="2022-05" db="EMBL/GenBank/DDBJ databases">
        <title>The Musa troglodytarum L. genome provides insights into the mechanism of non-climacteric behaviour and enrichment of carotenoids.</title>
        <authorList>
            <person name="Wang J."/>
        </authorList>
    </citation>
    <scope>NUCLEOTIDE SEQUENCE</scope>
    <source>
        <tissue evidence="7">Leaf</tissue>
    </source>
</reference>
<protein>
    <recommendedName>
        <fullName evidence="6">BHLH domain-containing protein</fullName>
    </recommendedName>
</protein>
<feature type="non-terminal residue" evidence="7">
    <location>
        <position position="1"/>
    </location>
</feature>
<name>A0A9E7HXQ4_9LILI</name>
<evidence type="ECO:0000256" key="4">
    <source>
        <dbReference type="SAM" id="Coils"/>
    </source>
</evidence>
<accession>A0A9E7HXQ4</accession>
<keyword evidence="4" id="KW-0175">Coiled coil</keyword>
<keyword evidence="3" id="KW-0804">Transcription</keyword>
<feature type="domain" description="BHLH" evidence="6">
    <location>
        <begin position="100"/>
        <end position="151"/>
    </location>
</feature>
<dbReference type="Pfam" id="PF00010">
    <property type="entry name" value="HLH"/>
    <property type="match status" value="1"/>
</dbReference>
<dbReference type="InterPro" id="IPR011598">
    <property type="entry name" value="bHLH_dom"/>
</dbReference>
<evidence type="ECO:0000256" key="5">
    <source>
        <dbReference type="SAM" id="MobiDB-lite"/>
    </source>
</evidence>
<dbReference type="Proteomes" id="UP001055439">
    <property type="component" value="Chromosome 8"/>
</dbReference>
<dbReference type="PANTHER" id="PTHR46133">
    <property type="entry name" value="BHLH TRANSCRIPTION FACTOR"/>
    <property type="match status" value="1"/>
</dbReference>
<dbReference type="InterPro" id="IPR044818">
    <property type="entry name" value="ILR3-like"/>
</dbReference>
<evidence type="ECO:0000313" key="8">
    <source>
        <dbReference type="Proteomes" id="UP001055439"/>
    </source>
</evidence>
<proteinExistence type="inferred from homology"/>
<dbReference type="GO" id="GO:0006879">
    <property type="term" value="P:intracellular iron ion homeostasis"/>
    <property type="evidence" value="ECO:0007669"/>
    <property type="project" value="InterPro"/>
</dbReference>
<dbReference type="AlphaFoldDB" id="A0A9E7HXQ4"/>
<organism evidence="7 8">
    <name type="scientific">Musa troglodytarum</name>
    <name type="common">fe'i banana</name>
    <dbReference type="NCBI Taxonomy" id="320322"/>
    <lineage>
        <taxon>Eukaryota</taxon>
        <taxon>Viridiplantae</taxon>
        <taxon>Streptophyta</taxon>
        <taxon>Embryophyta</taxon>
        <taxon>Tracheophyta</taxon>
        <taxon>Spermatophyta</taxon>
        <taxon>Magnoliopsida</taxon>
        <taxon>Liliopsida</taxon>
        <taxon>Zingiberales</taxon>
        <taxon>Musaceae</taxon>
        <taxon>Musa</taxon>
    </lineage>
</organism>
<keyword evidence="2" id="KW-0805">Transcription regulation</keyword>
<comment type="similarity">
    <text evidence="1">Belongs to the bHLH protein family.</text>
</comment>
<dbReference type="Gene3D" id="4.10.280.10">
    <property type="entry name" value="Helix-loop-helix DNA-binding domain"/>
    <property type="match status" value="1"/>
</dbReference>
<evidence type="ECO:0000259" key="6">
    <source>
        <dbReference type="PROSITE" id="PS50888"/>
    </source>
</evidence>
<gene>
    <name evidence="7" type="ORF">MUK42_16198</name>
</gene>
<dbReference type="GO" id="GO:0046983">
    <property type="term" value="F:protein dimerization activity"/>
    <property type="evidence" value="ECO:0007669"/>
    <property type="project" value="InterPro"/>
</dbReference>
<sequence>REWREGNPFLSRRRTDPRNPPTSAGREGSDEASAMGSPENPAWFLDDLIGDMHASEGDLAGVNGGFCWASPGFSISFSSFSDCNGLTEPVTGKRKRSETCPTPAKACREKMRRDRLNDRFLELGSLLEPGKSSKLDKAAILSDAVRALTQLHSETEKLKESNEVLQEKINELKAEKNELRDEKQKLKAENESLEQQIKLRSSYVSHPPPVIATPFAAKGQAAAQKLMIPIFGYPGFPMWQFMAPSEIDTSQDAEKYPPAA</sequence>
<dbReference type="EMBL" id="CP097510">
    <property type="protein sequence ID" value="URE41910.1"/>
    <property type="molecule type" value="Genomic_DNA"/>
</dbReference>
<evidence type="ECO:0000256" key="2">
    <source>
        <dbReference type="ARBA" id="ARBA00023015"/>
    </source>
</evidence>
<dbReference type="SMART" id="SM00353">
    <property type="entry name" value="HLH"/>
    <property type="match status" value="1"/>
</dbReference>
<dbReference type="OrthoDB" id="515493at2759"/>
<evidence type="ECO:0000256" key="3">
    <source>
        <dbReference type="ARBA" id="ARBA00023163"/>
    </source>
</evidence>
<dbReference type="PROSITE" id="PS50888">
    <property type="entry name" value="BHLH"/>
    <property type="match status" value="1"/>
</dbReference>
<feature type="coiled-coil region" evidence="4">
    <location>
        <begin position="148"/>
        <end position="199"/>
    </location>
</feature>
<dbReference type="GO" id="GO:0003700">
    <property type="term" value="F:DNA-binding transcription factor activity"/>
    <property type="evidence" value="ECO:0007669"/>
    <property type="project" value="InterPro"/>
</dbReference>
<feature type="region of interest" description="Disordered" evidence="5">
    <location>
        <begin position="1"/>
        <end position="40"/>
    </location>
</feature>
<dbReference type="SUPFAM" id="SSF47459">
    <property type="entry name" value="HLH, helix-loop-helix DNA-binding domain"/>
    <property type="match status" value="1"/>
</dbReference>
<evidence type="ECO:0000256" key="1">
    <source>
        <dbReference type="ARBA" id="ARBA00005510"/>
    </source>
</evidence>
<keyword evidence="8" id="KW-1185">Reference proteome</keyword>
<dbReference type="InterPro" id="IPR036638">
    <property type="entry name" value="HLH_DNA-bd_sf"/>
</dbReference>